<protein>
    <submittedName>
        <fullName evidence="8">DHA1 family purine ribonucleoside efflux pump-like MFS transporter</fullName>
    </submittedName>
</protein>
<keyword evidence="2" id="KW-1003">Cell membrane</keyword>
<dbReference type="PANTHER" id="PTHR43124">
    <property type="entry name" value="PURINE EFFLUX PUMP PBUE"/>
    <property type="match status" value="1"/>
</dbReference>
<feature type="transmembrane region" description="Helical" evidence="6">
    <location>
        <begin position="181"/>
        <end position="203"/>
    </location>
</feature>
<name>A0A8E1WG34_9HYPH</name>
<evidence type="ECO:0000256" key="2">
    <source>
        <dbReference type="ARBA" id="ARBA00022475"/>
    </source>
</evidence>
<keyword evidence="4 6" id="KW-1133">Transmembrane helix</keyword>
<evidence type="ECO:0000259" key="7">
    <source>
        <dbReference type="PROSITE" id="PS50850"/>
    </source>
</evidence>
<dbReference type="InterPro" id="IPR050189">
    <property type="entry name" value="MFS_Efflux_Transporters"/>
</dbReference>
<feature type="transmembrane region" description="Helical" evidence="6">
    <location>
        <begin position="224"/>
        <end position="242"/>
    </location>
</feature>
<feature type="transmembrane region" description="Helical" evidence="6">
    <location>
        <begin position="290"/>
        <end position="308"/>
    </location>
</feature>
<evidence type="ECO:0000256" key="3">
    <source>
        <dbReference type="ARBA" id="ARBA00022692"/>
    </source>
</evidence>
<dbReference type="PANTHER" id="PTHR43124:SF5">
    <property type="entry name" value="PURINE RIBONUCLEOSIDE EFFLUX PUMP NEPI"/>
    <property type="match status" value="1"/>
</dbReference>
<keyword evidence="5 6" id="KW-0472">Membrane</keyword>
<dbReference type="InterPro" id="IPR020846">
    <property type="entry name" value="MFS_dom"/>
</dbReference>
<keyword evidence="3 6" id="KW-0812">Transmembrane</keyword>
<accession>A0A8E1WG34</accession>
<feature type="domain" description="Major facilitator superfamily (MFS) profile" evidence="7">
    <location>
        <begin position="29"/>
        <end position="403"/>
    </location>
</feature>
<dbReference type="SUPFAM" id="SSF103473">
    <property type="entry name" value="MFS general substrate transporter"/>
    <property type="match status" value="1"/>
</dbReference>
<dbReference type="EMBL" id="JACHGI010000006">
    <property type="protein sequence ID" value="MBB6467658.1"/>
    <property type="molecule type" value="Genomic_DNA"/>
</dbReference>
<feature type="transmembrane region" description="Helical" evidence="6">
    <location>
        <begin position="378"/>
        <end position="399"/>
    </location>
</feature>
<reference evidence="8 9" key="1">
    <citation type="submission" date="2020-08" db="EMBL/GenBank/DDBJ databases">
        <title>Genomic Encyclopedia of Type Strains, Phase IV (KMG-IV): sequencing the most valuable type-strain genomes for metagenomic binning, comparative biology and taxonomic classification.</title>
        <authorList>
            <person name="Goeker M."/>
        </authorList>
    </citation>
    <scope>NUCLEOTIDE SEQUENCE [LARGE SCALE GENOMIC DNA]</scope>
    <source>
        <strain evidence="8 9">DSM 17454</strain>
    </source>
</reference>
<evidence type="ECO:0000256" key="6">
    <source>
        <dbReference type="SAM" id="Phobius"/>
    </source>
</evidence>
<feature type="transmembrane region" description="Helical" evidence="6">
    <location>
        <begin position="153"/>
        <end position="175"/>
    </location>
</feature>
<feature type="transmembrane region" description="Helical" evidence="6">
    <location>
        <begin position="120"/>
        <end position="141"/>
    </location>
</feature>
<dbReference type="GO" id="GO:0022857">
    <property type="term" value="F:transmembrane transporter activity"/>
    <property type="evidence" value="ECO:0007669"/>
    <property type="project" value="InterPro"/>
</dbReference>
<feature type="transmembrane region" description="Helical" evidence="6">
    <location>
        <begin position="351"/>
        <end position="372"/>
    </location>
</feature>
<feature type="transmembrane region" description="Helical" evidence="6">
    <location>
        <begin position="314"/>
        <end position="339"/>
    </location>
</feature>
<evidence type="ECO:0000256" key="4">
    <source>
        <dbReference type="ARBA" id="ARBA00022989"/>
    </source>
</evidence>
<evidence type="ECO:0000313" key="8">
    <source>
        <dbReference type="EMBL" id="MBB6467658.1"/>
    </source>
</evidence>
<dbReference type="Gene3D" id="1.20.1250.20">
    <property type="entry name" value="MFS general substrate transporter like domains"/>
    <property type="match status" value="1"/>
</dbReference>
<dbReference type="PROSITE" id="PS50850">
    <property type="entry name" value="MFS"/>
    <property type="match status" value="1"/>
</dbReference>
<feature type="transmembrane region" description="Helical" evidence="6">
    <location>
        <begin position="65"/>
        <end position="83"/>
    </location>
</feature>
<comment type="subcellular location">
    <subcellularLocation>
        <location evidence="1">Cell membrane</location>
        <topology evidence="1">Multi-pass membrane protein</topology>
    </subcellularLocation>
</comment>
<dbReference type="Proteomes" id="UP000532373">
    <property type="component" value="Unassembled WGS sequence"/>
</dbReference>
<organism evidence="8 9">
    <name type="scientific">Aminobacter carboxidus</name>
    <dbReference type="NCBI Taxonomy" id="376165"/>
    <lineage>
        <taxon>Bacteria</taxon>
        <taxon>Pseudomonadati</taxon>
        <taxon>Pseudomonadota</taxon>
        <taxon>Alphaproteobacteria</taxon>
        <taxon>Hyphomicrobiales</taxon>
        <taxon>Phyllobacteriaceae</taxon>
        <taxon>Aminobacter</taxon>
    </lineage>
</organism>
<gene>
    <name evidence="8" type="ORF">HNQ96_003539</name>
</gene>
<dbReference type="AlphaFoldDB" id="A0A8E1WG34"/>
<proteinExistence type="predicted"/>
<evidence type="ECO:0000313" key="9">
    <source>
        <dbReference type="Proteomes" id="UP000532373"/>
    </source>
</evidence>
<sequence>MNDIATATLDAIPIQQAKTEERAEPLWGAVVSLSLGVFGLVTAEFLPASLLTPLAQDLGITEGTAGQAVTATAVIGAIAAPTMSIITRRIDRRHVMLGLTLLLIVSSVLAATAWSLPSLLFARVLLGIALGGFWSMSAAIAMRLVPSDVFPRAMSIILTGVSVATVCAAPIGAYVSDVWGWRTAFMLAAAVGVVTLIVQFATLPKLPPVSVSSFRSLLDVSRNPMVRVVLLVVLLTASGHFAGFTYVRAFLEQVPVLTIENVSLVLLAFGIGGFFGNFAGGFLAERSLKAAVMLAPLLIAISAVALLLQGASPVVSAIAVAAWGFAFGAVPVGVQTWMVRAAPDQAESAGGLLVAAFQVAIALGAVFGGLLVDNAGVASAFGYSAAATLLAAIAVACFGRKHASEHTGRSCCAA</sequence>
<dbReference type="GO" id="GO:0005886">
    <property type="term" value="C:plasma membrane"/>
    <property type="evidence" value="ECO:0007669"/>
    <property type="project" value="UniProtKB-SubCell"/>
</dbReference>
<evidence type="ECO:0000256" key="1">
    <source>
        <dbReference type="ARBA" id="ARBA00004651"/>
    </source>
</evidence>
<comment type="caution">
    <text evidence="8">The sequence shown here is derived from an EMBL/GenBank/DDBJ whole genome shotgun (WGS) entry which is preliminary data.</text>
</comment>
<dbReference type="Pfam" id="PF07690">
    <property type="entry name" value="MFS_1"/>
    <property type="match status" value="1"/>
</dbReference>
<dbReference type="InterPro" id="IPR011701">
    <property type="entry name" value="MFS"/>
</dbReference>
<dbReference type="InterPro" id="IPR036259">
    <property type="entry name" value="MFS_trans_sf"/>
</dbReference>
<evidence type="ECO:0000256" key="5">
    <source>
        <dbReference type="ARBA" id="ARBA00023136"/>
    </source>
</evidence>
<feature type="transmembrane region" description="Helical" evidence="6">
    <location>
        <begin position="26"/>
        <end position="45"/>
    </location>
</feature>
<feature type="transmembrane region" description="Helical" evidence="6">
    <location>
        <begin position="262"/>
        <end position="283"/>
    </location>
</feature>
<dbReference type="RefSeq" id="WP_184770044.1">
    <property type="nucleotide sequence ID" value="NZ_JACHGI010000006.1"/>
</dbReference>
<feature type="transmembrane region" description="Helical" evidence="6">
    <location>
        <begin position="95"/>
        <end position="114"/>
    </location>
</feature>
<dbReference type="CDD" id="cd17324">
    <property type="entry name" value="MFS_NepI_like"/>
    <property type="match status" value="1"/>
</dbReference>